<dbReference type="InterPro" id="IPR002925">
    <property type="entry name" value="Dienelactn_hydro"/>
</dbReference>
<organism evidence="2 3">
    <name type="scientific">Prorocentrum cordatum</name>
    <dbReference type="NCBI Taxonomy" id="2364126"/>
    <lineage>
        <taxon>Eukaryota</taxon>
        <taxon>Sar</taxon>
        <taxon>Alveolata</taxon>
        <taxon>Dinophyceae</taxon>
        <taxon>Prorocentrales</taxon>
        <taxon>Prorocentraceae</taxon>
        <taxon>Prorocentrum</taxon>
    </lineage>
</organism>
<evidence type="ECO:0000259" key="1">
    <source>
        <dbReference type="Pfam" id="PF01738"/>
    </source>
</evidence>
<comment type="caution">
    <text evidence="2">The sequence shown here is derived from an EMBL/GenBank/DDBJ whole genome shotgun (WGS) entry which is preliminary data.</text>
</comment>
<keyword evidence="3" id="KW-1185">Reference proteome</keyword>
<accession>A0ABN9YCA2</accession>
<reference evidence="2" key="1">
    <citation type="submission" date="2023-10" db="EMBL/GenBank/DDBJ databases">
        <authorList>
            <person name="Chen Y."/>
            <person name="Shah S."/>
            <person name="Dougan E. K."/>
            <person name="Thang M."/>
            <person name="Chan C."/>
        </authorList>
    </citation>
    <scope>NUCLEOTIDE SEQUENCE [LARGE SCALE GENOMIC DNA]</scope>
</reference>
<dbReference type="Gene3D" id="3.40.50.1820">
    <property type="entry name" value="alpha/beta hydrolase"/>
    <property type="match status" value="1"/>
</dbReference>
<dbReference type="SUPFAM" id="SSF53474">
    <property type="entry name" value="alpha/beta-Hydrolases"/>
    <property type="match status" value="1"/>
</dbReference>
<name>A0ABN9YCA2_9DINO</name>
<evidence type="ECO:0000313" key="3">
    <source>
        <dbReference type="Proteomes" id="UP001189429"/>
    </source>
</evidence>
<sequence>MFSVGTAGALVRYAIGLQTPASTSCCRISSSATGGTIPSRSWVTPRHGHAHSMPKGTVAYFLKHLLYYKWACDDHQQRSCLANLSWKCAFNLCATPRFVKPSIQDHLLPYLSASGKKVGVMGFCWGGWITIRSCSLPGVACGVAMHPTMNMEGFHGGSAHEAYSEVQAPLMCLAAGSDPDEVKPGGPLDASMQRGQKLLEIHEFKEMKHGWFPRGDVSDAQVKQGVALAYDMALKFLNEHLR</sequence>
<dbReference type="Proteomes" id="UP001189429">
    <property type="component" value="Unassembled WGS sequence"/>
</dbReference>
<dbReference type="EMBL" id="CAUYUJ010022392">
    <property type="protein sequence ID" value="CAK0910404.1"/>
    <property type="molecule type" value="Genomic_DNA"/>
</dbReference>
<evidence type="ECO:0000313" key="2">
    <source>
        <dbReference type="EMBL" id="CAK0910404.1"/>
    </source>
</evidence>
<dbReference type="InterPro" id="IPR029058">
    <property type="entry name" value="AB_hydrolase_fold"/>
</dbReference>
<proteinExistence type="predicted"/>
<dbReference type="Pfam" id="PF01738">
    <property type="entry name" value="DLH"/>
    <property type="match status" value="1"/>
</dbReference>
<feature type="domain" description="Dienelactone hydrolase" evidence="1">
    <location>
        <begin position="104"/>
        <end position="240"/>
    </location>
</feature>
<protein>
    <recommendedName>
        <fullName evidence="1">Dienelactone hydrolase domain-containing protein</fullName>
    </recommendedName>
</protein>
<gene>
    <name evidence="2" type="ORF">PCOR1329_LOCUS84599</name>
</gene>